<dbReference type="EMBL" id="MNPL01017776">
    <property type="protein sequence ID" value="OQR70366.1"/>
    <property type="molecule type" value="Genomic_DNA"/>
</dbReference>
<dbReference type="PANTHER" id="PTHR13359">
    <property type="entry name" value="39S RIBOSOMAL PROTEIN L40, MITOCHONDRIAL"/>
    <property type="match status" value="1"/>
</dbReference>
<evidence type="ECO:0000256" key="2">
    <source>
        <dbReference type="ARBA" id="ARBA00009360"/>
    </source>
</evidence>
<proteinExistence type="inferred from homology"/>
<dbReference type="STRING" id="418985.A0A1V9XAB8"/>
<keyword evidence="9" id="KW-1185">Reference proteome</keyword>
<evidence type="ECO:0000256" key="6">
    <source>
        <dbReference type="ARBA" id="ARBA00023274"/>
    </source>
</evidence>
<dbReference type="AlphaFoldDB" id="A0A1V9XAB8"/>
<evidence type="ECO:0000256" key="1">
    <source>
        <dbReference type="ARBA" id="ARBA00004173"/>
    </source>
</evidence>
<evidence type="ECO:0000256" key="4">
    <source>
        <dbReference type="ARBA" id="ARBA00022980"/>
    </source>
</evidence>
<name>A0A1V9XAB8_9ACAR</name>
<evidence type="ECO:0000256" key="7">
    <source>
        <dbReference type="ARBA" id="ARBA00035192"/>
    </source>
</evidence>
<dbReference type="InterPro" id="IPR039145">
    <property type="entry name" value="Ribosomal_mL40_metazoa/plant"/>
</dbReference>
<comment type="caution">
    <text evidence="8">The sequence shown here is derived from an EMBL/GenBank/DDBJ whole genome shotgun (WGS) entry which is preliminary data.</text>
</comment>
<keyword evidence="6" id="KW-0687">Ribonucleoprotein</keyword>
<protein>
    <recommendedName>
        <fullName evidence="7">Large ribosomal subunit protein mL40</fullName>
    </recommendedName>
</protein>
<sequence>MATFIIAQPVKSSKTIFDGGIVSCAKMLSNLIRGVGCLSRSTGLTTTSSVCCSLRDLHITPVLCAEPLKKRKRLDPQILRMREQRKIKKLEKGIRQLKRHAKKLKPIDEMEVSPRLQKELGLRQRKAETIPESILNFREDLMRVWSNIRSLQYSEEAKTVQAMIDCQIIALEELRLTNSTLYDAAVQPDEQLLPIKFRALTETPPIDNYNVPDGKYIDVSKNWRPKPVVARKTSV</sequence>
<dbReference type="OrthoDB" id="5977625at2759"/>
<evidence type="ECO:0000313" key="9">
    <source>
        <dbReference type="Proteomes" id="UP000192247"/>
    </source>
</evidence>
<dbReference type="Gene3D" id="6.10.250.3440">
    <property type="match status" value="1"/>
</dbReference>
<dbReference type="FunCoup" id="A0A1V9XAB8">
    <property type="interactions" value="751"/>
</dbReference>
<dbReference type="InParanoid" id="A0A1V9XAB8"/>
<comment type="subcellular location">
    <subcellularLocation>
        <location evidence="1">Mitochondrion</location>
    </subcellularLocation>
</comment>
<keyword evidence="5" id="KW-0496">Mitochondrion</keyword>
<comment type="similarity">
    <text evidence="2">Belongs to the mitochondrion-specific ribosomal protein mL40 family.</text>
</comment>
<keyword evidence="3" id="KW-0809">Transit peptide</keyword>
<dbReference type="Pfam" id="PF09812">
    <property type="entry name" value="MRP-L28"/>
    <property type="match status" value="1"/>
</dbReference>
<dbReference type="InterPro" id="IPR019192">
    <property type="entry name" value="Ribosomal_mL40"/>
</dbReference>
<gene>
    <name evidence="8" type="ORF">BIW11_11672</name>
</gene>
<evidence type="ECO:0000256" key="3">
    <source>
        <dbReference type="ARBA" id="ARBA00022946"/>
    </source>
</evidence>
<organism evidence="8 9">
    <name type="scientific">Tropilaelaps mercedesae</name>
    <dbReference type="NCBI Taxonomy" id="418985"/>
    <lineage>
        <taxon>Eukaryota</taxon>
        <taxon>Metazoa</taxon>
        <taxon>Ecdysozoa</taxon>
        <taxon>Arthropoda</taxon>
        <taxon>Chelicerata</taxon>
        <taxon>Arachnida</taxon>
        <taxon>Acari</taxon>
        <taxon>Parasitiformes</taxon>
        <taxon>Mesostigmata</taxon>
        <taxon>Gamasina</taxon>
        <taxon>Dermanyssoidea</taxon>
        <taxon>Laelapidae</taxon>
        <taxon>Tropilaelaps</taxon>
    </lineage>
</organism>
<keyword evidence="4 8" id="KW-0689">Ribosomal protein</keyword>
<dbReference type="GO" id="GO:0005762">
    <property type="term" value="C:mitochondrial large ribosomal subunit"/>
    <property type="evidence" value="ECO:0007669"/>
    <property type="project" value="InterPro"/>
</dbReference>
<evidence type="ECO:0000256" key="5">
    <source>
        <dbReference type="ARBA" id="ARBA00023128"/>
    </source>
</evidence>
<reference evidence="8 9" key="1">
    <citation type="journal article" date="2017" name="Gigascience">
        <title>Draft genome of the honey bee ectoparasitic mite, Tropilaelaps mercedesae, is shaped by the parasitic life history.</title>
        <authorList>
            <person name="Dong X."/>
            <person name="Armstrong S.D."/>
            <person name="Xia D."/>
            <person name="Makepeace B.L."/>
            <person name="Darby A.C."/>
            <person name="Kadowaki T."/>
        </authorList>
    </citation>
    <scope>NUCLEOTIDE SEQUENCE [LARGE SCALE GENOMIC DNA]</scope>
    <source>
        <strain evidence="8">Wuxi-XJTLU</strain>
    </source>
</reference>
<dbReference type="PANTHER" id="PTHR13359:SF2">
    <property type="entry name" value="LARGE RIBOSOMAL SUBUNIT PROTEIN ML40"/>
    <property type="match status" value="1"/>
</dbReference>
<accession>A0A1V9XAB8</accession>
<dbReference type="Proteomes" id="UP000192247">
    <property type="component" value="Unassembled WGS sequence"/>
</dbReference>
<evidence type="ECO:0000313" key="8">
    <source>
        <dbReference type="EMBL" id="OQR70366.1"/>
    </source>
</evidence>